<comment type="caution">
    <text evidence="4">The sequence shown here is derived from an EMBL/GenBank/DDBJ whole genome shotgun (WGS) entry which is preliminary data.</text>
</comment>
<evidence type="ECO:0000313" key="4">
    <source>
        <dbReference type="EMBL" id="MBB0231020.1"/>
    </source>
</evidence>
<dbReference type="Proteomes" id="UP000530234">
    <property type="component" value="Unassembled WGS sequence"/>
</dbReference>
<feature type="transmembrane region" description="Helical" evidence="2">
    <location>
        <begin position="238"/>
        <end position="259"/>
    </location>
</feature>
<feature type="region of interest" description="Disordered" evidence="1">
    <location>
        <begin position="191"/>
        <end position="226"/>
    </location>
</feature>
<gene>
    <name evidence="4" type="ORF">FOE67_16220</name>
</gene>
<keyword evidence="3" id="KW-0732">Signal</keyword>
<evidence type="ECO:0000313" key="5">
    <source>
        <dbReference type="Proteomes" id="UP000530234"/>
    </source>
</evidence>
<sequence length="265" mass="25025">MRIRVGVTMCGTALAVLLPVGVIQSAEAVTDHPTPPLSPSTDRTTGGGPPTTGAEVISALLAELPPGVVGTPPGRPSGDTPGGAEADREVVEAAAPGTPPVTETEERPGGVGTGMVPMGSTTPVGTTTAGPGAAGSMEGLDLAGAVEHRVLFPSGGDVPAGGPGAGEVITLSEQLPGGGPAADELAEPVAAAGEGAAPDSSRSSGPDSAGPGPGGGEGAGVASGALQPSPGSGAIIPVLPLGTGLTCLGLGLAILAWHLRRAAAL</sequence>
<evidence type="ECO:0000256" key="2">
    <source>
        <dbReference type="SAM" id="Phobius"/>
    </source>
</evidence>
<evidence type="ECO:0008006" key="6">
    <source>
        <dbReference type="Google" id="ProtNLM"/>
    </source>
</evidence>
<evidence type="ECO:0000256" key="1">
    <source>
        <dbReference type="SAM" id="MobiDB-lite"/>
    </source>
</evidence>
<feature type="chain" id="PRO_5031548329" description="Tat pathway signal sequence domain protein" evidence="3">
    <location>
        <begin position="29"/>
        <end position="265"/>
    </location>
</feature>
<protein>
    <recommendedName>
        <fullName evidence="6">Tat pathway signal sequence domain protein</fullName>
    </recommendedName>
</protein>
<feature type="compositionally biased region" description="Low complexity" evidence="1">
    <location>
        <begin position="191"/>
        <end position="210"/>
    </location>
</feature>
<organism evidence="4 5">
    <name type="scientific">Streptomyces calidiresistens</name>
    <dbReference type="NCBI Taxonomy" id="1485586"/>
    <lineage>
        <taxon>Bacteria</taxon>
        <taxon>Bacillati</taxon>
        <taxon>Actinomycetota</taxon>
        <taxon>Actinomycetes</taxon>
        <taxon>Kitasatosporales</taxon>
        <taxon>Streptomycetaceae</taxon>
        <taxon>Streptomyces</taxon>
    </lineage>
</organism>
<reference evidence="5" key="1">
    <citation type="submission" date="2019-10" db="EMBL/GenBank/DDBJ databases">
        <title>Streptomyces sp. nov., a novel actinobacterium isolated from alkaline environment.</title>
        <authorList>
            <person name="Golinska P."/>
        </authorList>
    </citation>
    <scope>NUCLEOTIDE SEQUENCE [LARGE SCALE GENOMIC DNA]</scope>
    <source>
        <strain evidence="5">DSM 42108</strain>
    </source>
</reference>
<feature type="region of interest" description="Disordered" evidence="1">
    <location>
        <begin position="65"/>
        <end position="118"/>
    </location>
</feature>
<dbReference type="EMBL" id="VKHS01000405">
    <property type="protein sequence ID" value="MBB0231020.1"/>
    <property type="molecule type" value="Genomic_DNA"/>
</dbReference>
<accession>A0A7W3XXE6</accession>
<dbReference type="AlphaFoldDB" id="A0A7W3XXE6"/>
<keyword evidence="2" id="KW-0472">Membrane</keyword>
<keyword evidence="2" id="KW-1133">Transmembrane helix</keyword>
<keyword evidence="2" id="KW-0812">Transmembrane</keyword>
<proteinExistence type="predicted"/>
<feature type="region of interest" description="Disordered" evidence="1">
    <location>
        <begin position="29"/>
        <end position="53"/>
    </location>
</feature>
<name>A0A7W3XXE6_9ACTN</name>
<feature type="compositionally biased region" description="Gly residues" evidence="1">
    <location>
        <begin position="211"/>
        <end position="221"/>
    </location>
</feature>
<evidence type="ECO:0000256" key="3">
    <source>
        <dbReference type="SAM" id="SignalP"/>
    </source>
</evidence>
<feature type="compositionally biased region" description="Low complexity" evidence="1">
    <location>
        <begin position="65"/>
        <end position="78"/>
    </location>
</feature>
<keyword evidence="5" id="KW-1185">Reference proteome</keyword>
<feature type="signal peptide" evidence="3">
    <location>
        <begin position="1"/>
        <end position="28"/>
    </location>
</feature>
<dbReference type="RefSeq" id="WP_182664985.1">
    <property type="nucleotide sequence ID" value="NZ_VKHS01000405.1"/>
</dbReference>